<dbReference type="AlphaFoldDB" id="A0A6N2NIV1"/>
<proteinExistence type="predicted"/>
<keyword evidence="1" id="KW-0812">Transmembrane</keyword>
<name>A0A6N2NIV1_SALVM</name>
<reference evidence="2" key="1">
    <citation type="submission" date="2019-03" db="EMBL/GenBank/DDBJ databases">
        <authorList>
            <person name="Mank J."/>
            <person name="Almeida P."/>
        </authorList>
    </citation>
    <scope>NUCLEOTIDE SEQUENCE</scope>
    <source>
        <strain evidence="2">78183</strain>
    </source>
</reference>
<dbReference type="EMBL" id="CAADRP010002351">
    <property type="protein sequence ID" value="VFU66394.1"/>
    <property type="molecule type" value="Genomic_DNA"/>
</dbReference>
<keyword evidence="1" id="KW-1133">Transmembrane helix</keyword>
<keyword evidence="1" id="KW-0472">Membrane</keyword>
<accession>A0A6N2NIV1</accession>
<evidence type="ECO:0000256" key="1">
    <source>
        <dbReference type="SAM" id="Phobius"/>
    </source>
</evidence>
<feature type="transmembrane region" description="Helical" evidence="1">
    <location>
        <begin position="39"/>
        <end position="56"/>
    </location>
</feature>
<organism evidence="2">
    <name type="scientific">Salix viminalis</name>
    <name type="common">Common osier</name>
    <name type="synonym">Basket willow</name>
    <dbReference type="NCBI Taxonomy" id="40686"/>
    <lineage>
        <taxon>Eukaryota</taxon>
        <taxon>Viridiplantae</taxon>
        <taxon>Streptophyta</taxon>
        <taxon>Embryophyta</taxon>
        <taxon>Tracheophyta</taxon>
        <taxon>Spermatophyta</taxon>
        <taxon>Magnoliopsida</taxon>
        <taxon>eudicotyledons</taxon>
        <taxon>Gunneridae</taxon>
        <taxon>Pentapetalae</taxon>
        <taxon>rosids</taxon>
        <taxon>fabids</taxon>
        <taxon>Malpighiales</taxon>
        <taxon>Salicaceae</taxon>
        <taxon>Saliceae</taxon>
        <taxon>Salix</taxon>
    </lineage>
</organism>
<gene>
    <name evidence="2" type="ORF">SVIM_LOCUS515465</name>
</gene>
<sequence length="177" mass="20208">MPYGERRRRICRCSQPTWPLEGYSIGAHCTEDPISAKKISISIIIIFAYFFILISRRESRQRWEKSKRKTQLYFYETLSLLNSLASLFGVCLQCSLYNCSLPLPLELSEKRIKMEQNSKDMVSSPSKIPAGNSSKKMVTGAWGIPLRIDAFQSSSDASLFSSSLPVLSHEKQLWPIY</sequence>
<protein>
    <submittedName>
        <fullName evidence="2">Uncharacterized protein</fullName>
    </submittedName>
</protein>
<evidence type="ECO:0000313" key="2">
    <source>
        <dbReference type="EMBL" id="VFU66394.1"/>
    </source>
</evidence>